<evidence type="ECO:0000259" key="1">
    <source>
        <dbReference type="Pfam" id="PF00144"/>
    </source>
</evidence>
<protein>
    <submittedName>
        <fullName evidence="2">Serine hydrolase</fullName>
    </submittedName>
</protein>
<dbReference type="GO" id="GO:0016787">
    <property type="term" value="F:hydrolase activity"/>
    <property type="evidence" value="ECO:0007669"/>
    <property type="project" value="UniProtKB-KW"/>
</dbReference>
<dbReference type="Gene3D" id="3.40.710.10">
    <property type="entry name" value="DD-peptidase/beta-lactamase superfamily"/>
    <property type="match status" value="1"/>
</dbReference>
<organism evidence="2 3">
    <name type="scientific">PS1 clade bacterium</name>
    <dbReference type="NCBI Taxonomy" id="2175152"/>
    <lineage>
        <taxon>Bacteria</taxon>
        <taxon>Pseudomonadati</taxon>
        <taxon>Pseudomonadota</taxon>
        <taxon>Alphaproteobacteria</taxon>
        <taxon>PS1 clade</taxon>
    </lineage>
</organism>
<accession>A0A937L6Y1</accession>
<gene>
    <name evidence="2" type="ORF">ISQ19_05020</name>
</gene>
<dbReference type="PANTHER" id="PTHR43283">
    <property type="entry name" value="BETA-LACTAMASE-RELATED"/>
    <property type="match status" value="1"/>
</dbReference>
<dbReference type="Pfam" id="PF00144">
    <property type="entry name" value="Beta-lactamase"/>
    <property type="match status" value="1"/>
</dbReference>
<dbReference type="PANTHER" id="PTHR43283:SF7">
    <property type="entry name" value="BETA-LACTAMASE-RELATED DOMAIN-CONTAINING PROTEIN"/>
    <property type="match status" value="1"/>
</dbReference>
<evidence type="ECO:0000313" key="2">
    <source>
        <dbReference type="EMBL" id="MBL6762043.1"/>
    </source>
</evidence>
<dbReference type="SUPFAM" id="SSF56601">
    <property type="entry name" value="beta-lactamase/transpeptidase-like"/>
    <property type="match status" value="1"/>
</dbReference>
<dbReference type="EMBL" id="JADHOK010000063">
    <property type="protein sequence ID" value="MBL6762043.1"/>
    <property type="molecule type" value="Genomic_DNA"/>
</dbReference>
<dbReference type="Proteomes" id="UP000785783">
    <property type="component" value="Unassembled WGS sequence"/>
</dbReference>
<name>A0A937L6Y1_9PROT</name>
<dbReference type="InterPro" id="IPR050789">
    <property type="entry name" value="Diverse_Enzym_Activities"/>
</dbReference>
<feature type="domain" description="Beta-lactamase-related" evidence="1">
    <location>
        <begin position="82"/>
        <end position="349"/>
    </location>
</feature>
<dbReference type="InterPro" id="IPR001466">
    <property type="entry name" value="Beta-lactam-related"/>
</dbReference>
<reference evidence="2" key="1">
    <citation type="submission" date="2020-10" db="EMBL/GenBank/DDBJ databases">
        <title>Microbiome of the Black Sea water column analyzed by genome centric metagenomics.</title>
        <authorList>
            <person name="Cabello-Yeves P.J."/>
            <person name="Callieri C."/>
            <person name="Picazo A."/>
            <person name="Mehrshad M."/>
            <person name="Haro-Moreno J.M."/>
            <person name="Roda-Garcia J."/>
            <person name="Dzembekova N."/>
            <person name="Slabakova V."/>
            <person name="Slabakova N."/>
            <person name="Moncheva S."/>
            <person name="Rodriguez-Valera F."/>
        </authorList>
    </citation>
    <scope>NUCLEOTIDE SEQUENCE</scope>
    <source>
        <strain evidence="2">BS307-5m-G5</strain>
    </source>
</reference>
<evidence type="ECO:0000313" key="3">
    <source>
        <dbReference type="Proteomes" id="UP000785783"/>
    </source>
</evidence>
<dbReference type="AlphaFoldDB" id="A0A937L6Y1"/>
<comment type="caution">
    <text evidence="2">The sequence shown here is derived from an EMBL/GenBank/DDBJ whole genome shotgun (WGS) entry which is preliminary data.</text>
</comment>
<keyword evidence="2" id="KW-0378">Hydrolase</keyword>
<sequence>MSNNPRMMPAKAHYNGWRDPDSVRWHLRNMSTLPALIMPRGDKLFELKTGSEKDVENFSYDYQGRTLTLGEAMRDDCIDGYMVVQNGEVLFERYYDNFRAHDHHIWFSMTKSLISTTFGIAQAEFGIDETKTPADYIPELADSIFANVSVRHVLNMVTALNYTEEYDEMTPGSVHFEYFRRLGFMGDFELLAIDPNQSDEPRGVRDMLPRFEQAEDGITGAMFQYQSPNVDVIGWLIERITGRALMDYMREKLWAPLATEHDGVFTVDVSFAPVATGGFNSTLRDAVRFGLMALGDGRLGDTQIAPESWMTDTYAMTDEDKKAGAASVNADPDHERFIDGFSGYRSFWWQFDQSQGERLAMGVHGQVIYVNKAKNLVIANFASPAQTANQLRPGYKQMLAGTRALAASL</sequence>
<dbReference type="InterPro" id="IPR012338">
    <property type="entry name" value="Beta-lactam/transpept-like"/>
</dbReference>
<proteinExistence type="predicted"/>